<comment type="caution">
    <text evidence="1">The sequence shown here is derived from an EMBL/GenBank/DDBJ whole genome shotgun (WGS) entry which is preliminary data.</text>
</comment>
<dbReference type="EMBL" id="BAABHK010000006">
    <property type="protein sequence ID" value="GAA4628488.1"/>
    <property type="molecule type" value="Genomic_DNA"/>
</dbReference>
<sequence length="94" mass="10203">MIAISSKEGLSRLSLLWRQTPCAAAYEARIASELTRPGYEWISEDLAGLPVREIAAFNYDGDTYDLSVYEDANLVSGIGGLLTCSADQAASRAW</sequence>
<gene>
    <name evidence="1" type="ORF">GCM10023196_045010</name>
</gene>
<proteinExistence type="predicted"/>
<evidence type="ECO:0000313" key="2">
    <source>
        <dbReference type="Proteomes" id="UP001501442"/>
    </source>
</evidence>
<dbReference type="RefSeq" id="WP_345432910.1">
    <property type="nucleotide sequence ID" value="NZ_BAABHK010000006.1"/>
</dbReference>
<accession>A0ABP8UBR6</accession>
<organism evidence="1 2">
    <name type="scientific">Actinoallomurus vinaceus</name>
    <dbReference type="NCBI Taxonomy" id="1080074"/>
    <lineage>
        <taxon>Bacteria</taxon>
        <taxon>Bacillati</taxon>
        <taxon>Actinomycetota</taxon>
        <taxon>Actinomycetes</taxon>
        <taxon>Streptosporangiales</taxon>
        <taxon>Thermomonosporaceae</taxon>
        <taxon>Actinoallomurus</taxon>
    </lineage>
</organism>
<dbReference type="Proteomes" id="UP001501442">
    <property type="component" value="Unassembled WGS sequence"/>
</dbReference>
<protein>
    <submittedName>
        <fullName evidence="1">Uncharacterized protein</fullName>
    </submittedName>
</protein>
<name>A0ABP8UBR6_9ACTN</name>
<evidence type="ECO:0000313" key="1">
    <source>
        <dbReference type="EMBL" id="GAA4628488.1"/>
    </source>
</evidence>
<reference evidence="2" key="1">
    <citation type="journal article" date="2019" name="Int. J. Syst. Evol. Microbiol.">
        <title>The Global Catalogue of Microorganisms (GCM) 10K type strain sequencing project: providing services to taxonomists for standard genome sequencing and annotation.</title>
        <authorList>
            <consortium name="The Broad Institute Genomics Platform"/>
            <consortium name="The Broad Institute Genome Sequencing Center for Infectious Disease"/>
            <person name="Wu L."/>
            <person name="Ma J."/>
        </authorList>
    </citation>
    <scope>NUCLEOTIDE SEQUENCE [LARGE SCALE GENOMIC DNA]</scope>
    <source>
        <strain evidence="2">JCM 17939</strain>
    </source>
</reference>
<keyword evidence="2" id="KW-1185">Reference proteome</keyword>